<dbReference type="InterPro" id="IPR038578">
    <property type="entry name" value="GT29-like_sf"/>
</dbReference>
<dbReference type="InterPro" id="IPR050943">
    <property type="entry name" value="Glycosyltr_29_Sialyltrsf"/>
</dbReference>
<keyword evidence="4 13" id="KW-0808">Transferase</keyword>
<evidence type="ECO:0000256" key="1">
    <source>
        <dbReference type="ARBA" id="ARBA00004323"/>
    </source>
</evidence>
<evidence type="ECO:0000256" key="9">
    <source>
        <dbReference type="ARBA" id="ARBA00023136"/>
    </source>
</evidence>
<dbReference type="AlphaFoldDB" id="A0A061S8N3"/>
<dbReference type="GO" id="GO:0000139">
    <property type="term" value="C:Golgi membrane"/>
    <property type="evidence" value="ECO:0007669"/>
    <property type="project" value="UniProtKB-SubCell"/>
</dbReference>
<comment type="similarity">
    <text evidence="2">Belongs to the glycosyltransferase 29 family.</text>
</comment>
<feature type="region of interest" description="Disordered" evidence="11">
    <location>
        <begin position="238"/>
        <end position="263"/>
    </location>
</feature>
<evidence type="ECO:0000256" key="3">
    <source>
        <dbReference type="ARBA" id="ARBA00022676"/>
    </source>
</evidence>
<sequence>MKQSHENMFRHNQKVIQRRRSENRWKRRIIFSLQYIFAISVLVVTFSPTGQHQIQDNTTIAGGIITESSINGTLGHGSAVKSLYALKSKEDILAEVFGDESKEEEDEAKPAGAGEQQLHRPQGAPRLGRRSRLGPRRSRGRAEGGTAAERAQEVRSQMDAMEHSRYKGQRLWEVEAAGRQGAVLEENLAGNLEAAGVAGPKAPGVEWEAAPGAVLSGASIHGLAVDEAMEEAIRSSQEELGNEERAIQQPEQTSRIGRPTAAGRDVFDIRFHDAKVVEQREPSRVRSQPRKPLMPRGRENDLGWRCSHLKDCDAWNREHEKYVKGLQDANKKKNLRTRSPGPADAQLKAWGASAARVFAKGDLSCPQISNQSISELQRAVRNCCRYILAQNGFMEMKEVTVRSLISSRMGITTNQALNRMIQDEVKYVATGRIDFIMQGFSQDVAGMNTSQAGTSAQQEHHQALSARKQSFKVPTSSEMESLKYKIKARGWGNSKLDIQIKEKLWEQLHKIASLRTRVSRVAVDNFVAPGGGSTYQQSGPAPNAKPPTIPLVLNLELFAPPGAPMGQLRPTSLRPSLTVERHGTVGTVTHEYRFPLPILEVLPRRDRPWRFGSCAVVGNSGSVLRGTRYGASIDAADAVLRVNLAPTHEFERFVGSKTTFDLANLQHAQMLLEGRHRSTRLLNSTLILFEVTKPAARESEYLELLQRFSGADLDRGHVAVLSPHFVSHALQTWGQLKDAFDAARHGTGRRHTDYEEPDSGFFATMFALQVCRHVHLYGMSNWREGSGVSYHYFRDKAAAGEQERRSFRMTREFLRTLATWPGSDSYGQITLHKP</sequence>
<protein>
    <submittedName>
        <fullName evidence="13">Alpha--sialyltransferase st3gal i</fullName>
    </submittedName>
</protein>
<evidence type="ECO:0000256" key="8">
    <source>
        <dbReference type="ARBA" id="ARBA00023034"/>
    </source>
</evidence>
<keyword evidence="6" id="KW-0735">Signal-anchor</keyword>
<evidence type="ECO:0000256" key="10">
    <source>
        <dbReference type="ARBA" id="ARBA00023180"/>
    </source>
</evidence>
<evidence type="ECO:0000256" key="7">
    <source>
        <dbReference type="ARBA" id="ARBA00022989"/>
    </source>
</evidence>
<proteinExistence type="inferred from homology"/>
<feature type="transmembrane region" description="Helical" evidence="12">
    <location>
        <begin position="29"/>
        <end position="47"/>
    </location>
</feature>
<evidence type="ECO:0000256" key="11">
    <source>
        <dbReference type="SAM" id="MobiDB-lite"/>
    </source>
</evidence>
<feature type="region of interest" description="Disordered" evidence="11">
    <location>
        <begin position="99"/>
        <end position="162"/>
    </location>
</feature>
<reference evidence="13" key="1">
    <citation type="submission" date="2014-05" db="EMBL/GenBank/DDBJ databases">
        <title>The transcriptome of the halophilic microalga Tetraselmis sp. GSL018 isolated from the Great Salt Lake, Utah.</title>
        <authorList>
            <person name="Jinkerson R.E."/>
            <person name="D'Adamo S."/>
            <person name="Posewitz M.C."/>
        </authorList>
    </citation>
    <scope>NUCLEOTIDE SEQUENCE</scope>
    <source>
        <strain evidence="13">GSL018</strain>
    </source>
</reference>
<evidence type="ECO:0000256" key="12">
    <source>
        <dbReference type="SAM" id="Phobius"/>
    </source>
</evidence>
<comment type="subcellular location">
    <subcellularLocation>
        <location evidence="1">Golgi apparatus membrane</location>
        <topology evidence="1">Single-pass type II membrane protein</topology>
    </subcellularLocation>
</comment>
<dbReference type="EMBL" id="GBEZ01003614">
    <property type="protein sequence ID" value="JAC81542.1"/>
    <property type="molecule type" value="Transcribed_RNA"/>
</dbReference>
<evidence type="ECO:0000256" key="5">
    <source>
        <dbReference type="ARBA" id="ARBA00022692"/>
    </source>
</evidence>
<dbReference type="Gene3D" id="3.90.1480.20">
    <property type="entry name" value="Glycosyl transferase family 29"/>
    <property type="match status" value="1"/>
</dbReference>
<keyword evidence="9 12" id="KW-0472">Membrane</keyword>
<gene>
    <name evidence="13" type="ORF">TSPGSL018_7693</name>
</gene>
<dbReference type="PANTHER" id="PTHR11987:SF36">
    <property type="entry name" value="SIA-ALPHA-2,3-GAL-BETA-1,4-GLCNAC-R:ALPHA 2,8-SIALYLTRANSFERASE"/>
    <property type="match status" value="1"/>
</dbReference>
<evidence type="ECO:0000256" key="6">
    <source>
        <dbReference type="ARBA" id="ARBA00022968"/>
    </source>
</evidence>
<feature type="compositionally biased region" description="Basic residues" evidence="11">
    <location>
        <begin position="127"/>
        <end position="139"/>
    </location>
</feature>
<keyword evidence="10" id="KW-0325">Glycoprotein</keyword>
<dbReference type="InterPro" id="IPR001675">
    <property type="entry name" value="Glyco_trans_29"/>
</dbReference>
<dbReference type="GO" id="GO:0008373">
    <property type="term" value="F:sialyltransferase activity"/>
    <property type="evidence" value="ECO:0007669"/>
    <property type="project" value="InterPro"/>
</dbReference>
<name>A0A061S8N3_9CHLO</name>
<organism evidence="13">
    <name type="scientific">Tetraselmis sp. GSL018</name>
    <dbReference type="NCBI Taxonomy" id="582737"/>
    <lineage>
        <taxon>Eukaryota</taxon>
        <taxon>Viridiplantae</taxon>
        <taxon>Chlorophyta</taxon>
        <taxon>core chlorophytes</taxon>
        <taxon>Chlorodendrophyceae</taxon>
        <taxon>Chlorodendrales</taxon>
        <taxon>Chlorodendraceae</taxon>
        <taxon>Tetraselmis</taxon>
    </lineage>
</organism>
<keyword evidence="8" id="KW-0333">Golgi apparatus</keyword>
<dbReference type="CDD" id="cd19952">
    <property type="entry name" value="GT29"/>
    <property type="match status" value="1"/>
</dbReference>
<evidence type="ECO:0000256" key="2">
    <source>
        <dbReference type="ARBA" id="ARBA00006003"/>
    </source>
</evidence>
<dbReference type="PANTHER" id="PTHR11987">
    <property type="entry name" value="ALPHA-2,8-SIALYLTRANSFERASE"/>
    <property type="match status" value="1"/>
</dbReference>
<evidence type="ECO:0000256" key="4">
    <source>
        <dbReference type="ARBA" id="ARBA00022679"/>
    </source>
</evidence>
<keyword evidence="3 13" id="KW-0328">Glycosyltransferase</keyword>
<accession>A0A061S8N3</accession>
<evidence type="ECO:0000313" key="13">
    <source>
        <dbReference type="EMBL" id="JAC81542.1"/>
    </source>
</evidence>
<dbReference type="Pfam" id="PF00777">
    <property type="entry name" value="Glyco_transf_29"/>
    <property type="match status" value="1"/>
</dbReference>
<keyword evidence="5 12" id="KW-0812">Transmembrane</keyword>
<keyword evidence="7 12" id="KW-1133">Transmembrane helix</keyword>